<name>A0ABW3FTE1_9PSEU</name>
<dbReference type="InterPro" id="IPR011663">
    <property type="entry name" value="UTRA"/>
</dbReference>
<organism evidence="2 3">
    <name type="scientific">Saccharopolyspora rosea</name>
    <dbReference type="NCBI Taxonomy" id="524884"/>
    <lineage>
        <taxon>Bacteria</taxon>
        <taxon>Bacillati</taxon>
        <taxon>Actinomycetota</taxon>
        <taxon>Actinomycetes</taxon>
        <taxon>Pseudonocardiales</taxon>
        <taxon>Pseudonocardiaceae</taxon>
        <taxon>Saccharopolyspora</taxon>
    </lineage>
</organism>
<dbReference type="SUPFAM" id="SSF64288">
    <property type="entry name" value="Chorismate lyase-like"/>
    <property type="match status" value="1"/>
</dbReference>
<dbReference type="Gene3D" id="3.40.1410.10">
    <property type="entry name" value="Chorismate lyase-like"/>
    <property type="match status" value="1"/>
</dbReference>
<proteinExistence type="predicted"/>
<dbReference type="InterPro" id="IPR050679">
    <property type="entry name" value="Bact_HTH_transcr_reg"/>
</dbReference>
<protein>
    <submittedName>
        <fullName evidence="2">UTRA domain-containing protein</fullName>
    </submittedName>
</protein>
<dbReference type="SMART" id="SM00866">
    <property type="entry name" value="UTRA"/>
    <property type="match status" value="1"/>
</dbReference>
<gene>
    <name evidence="2" type="ORF">ACFQ16_12200</name>
</gene>
<evidence type="ECO:0000259" key="1">
    <source>
        <dbReference type="SMART" id="SM00866"/>
    </source>
</evidence>
<comment type="caution">
    <text evidence="2">The sequence shown here is derived from an EMBL/GenBank/DDBJ whole genome shotgun (WGS) entry which is preliminary data.</text>
</comment>
<sequence>MQVWFEPAQDYAEVFDVDEDAELCVRDRVMRADGQPVMLAVSRLPRDITRETSLEQVDTGPGGTHARLEELGFELTSHEEIVGAKTASASERSALGIPDGPVLTVQRRTYSHGRVVELNTMVMPATMYELRYSWDAG</sequence>
<dbReference type="PANTHER" id="PTHR44846:SF17">
    <property type="entry name" value="GNTR-FAMILY TRANSCRIPTIONAL REGULATOR"/>
    <property type="match status" value="1"/>
</dbReference>
<reference evidence="3" key="1">
    <citation type="journal article" date="2019" name="Int. J. Syst. Evol. Microbiol.">
        <title>The Global Catalogue of Microorganisms (GCM) 10K type strain sequencing project: providing services to taxonomists for standard genome sequencing and annotation.</title>
        <authorList>
            <consortium name="The Broad Institute Genomics Platform"/>
            <consortium name="The Broad Institute Genome Sequencing Center for Infectious Disease"/>
            <person name="Wu L."/>
            <person name="Ma J."/>
        </authorList>
    </citation>
    <scope>NUCLEOTIDE SEQUENCE [LARGE SCALE GENOMIC DNA]</scope>
    <source>
        <strain evidence="3">CCUG 56401</strain>
    </source>
</reference>
<dbReference type="InterPro" id="IPR028978">
    <property type="entry name" value="Chorismate_lyase_/UTRA_dom_sf"/>
</dbReference>
<dbReference type="PANTHER" id="PTHR44846">
    <property type="entry name" value="MANNOSYL-D-GLYCERATE TRANSPORT/METABOLISM SYSTEM REPRESSOR MNGR-RELATED"/>
    <property type="match status" value="1"/>
</dbReference>
<dbReference type="Proteomes" id="UP001597018">
    <property type="component" value="Unassembled WGS sequence"/>
</dbReference>
<keyword evidence="3" id="KW-1185">Reference proteome</keyword>
<evidence type="ECO:0000313" key="2">
    <source>
        <dbReference type="EMBL" id="MFD0920505.1"/>
    </source>
</evidence>
<dbReference type="Pfam" id="PF07702">
    <property type="entry name" value="UTRA"/>
    <property type="match status" value="1"/>
</dbReference>
<feature type="domain" description="UbiC transcription regulator-associated" evidence="1">
    <location>
        <begin position="1"/>
        <end position="129"/>
    </location>
</feature>
<evidence type="ECO:0000313" key="3">
    <source>
        <dbReference type="Proteomes" id="UP001597018"/>
    </source>
</evidence>
<dbReference type="RefSeq" id="WP_263248100.1">
    <property type="nucleotide sequence ID" value="NZ_BAABLT010000005.1"/>
</dbReference>
<dbReference type="EMBL" id="JBHTIW010000007">
    <property type="protein sequence ID" value="MFD0920505.1"/>
    <property type="molecule type" value="Genomic_DNA"/>
</dbReference>
<accession>A0ABW3FTE1</accession>